<dbReference type="GO" id="GO:0006281">
    <property type="term" value="P:DNA repair"/>
    <property type="evidence" value="ECO:0007669"/>
    <property type="project" value="UniProtKB-KW"/>
</dbReference>
<keyword evidence="1 3" id="KW-0347">Helicase</keyword>
<organism evidence="3 4">
    <name type="scientific">Phytophthora megakarya</name>
    <dbReference type="NCBI Taxonomy" id="4795"/>
    <lineage>
        <taxon>Eukaryota</taxon>
        <taxon>Sar</taxon>
        <taxon>Stramenopiles</taxon>
        <taxon>Oomycota</taxon>
        <taxon>Peronosporomycetes</taxon>
        <taxon>Peronosporales</taxon>
        <taxon>Peronosporaceae</taxon>
        <taxon>Phytophthora</taxon>
    </lineage>
</organism>
<keyword evidence="1" id="KW-0234">DNA repair</keyword>
<dbReference type="Proteomes" id="UP000198211">
    <property type="component" value="Unassembled WGS sequence"/>
</dbReference>
<keyword evidence="4" id="KW-1185">Reference proteome</keyword>
<accession>A0A225V9T9</accession>
<dbReference type="InterPro" id="IPR010285">
    <property type="entry name" value="DNA_helicase_pif1-like_DEAD"/>
</dbReference>
<comment type="catalytic activity">
    <reaction evidence="1">
        <text>ATP + H2O = ADP + phosphate + H(+)</text>
        <dbReference type="Rhea" id="RHEA:13065"/>
        <dbReference type="ChEBI" id="CHEBI:15377"/>
        <dbReference type="ChEBI" id="CHEBI:15378"/>
        <dbReference type="ChEBI" id="CHEBI:30616"/>
        <dbReference type="ChEBI" id="CHEBI:43474"/>
        <dbReference type="ChEBI" id="CHEBI:456216"/>
        <dbReference type="EC" id="5.6.2.3"/>
    </reaction>
</comment>
<dbReference type="GO" id="GO:0016787">
    <property type="term" value="F:hydrolase activity"/>
    <property type="evidence" value="ECO:0007669"/>
    <property type="project" value="UniProtKB-KW"/>
</dbReference>
<gene>
    <name evidence="3" type="ORF">PHMEG_00026187</name>
</gene>
<evidence type="ECO:0000259" key="2">
    <source>
        <dbReference type="Pfam" id="PF05970"/>
    </source>
</evidence>
<feature type="domain" description="DNA helicase Pif1-like DEAD-box helicase" evidence="2">
    <location>
        <begin position="1"/>
        <end position="31"/>
    </location>
</feature>
<dbReference type="EMBL" id="NBNE01006275">
    <property type="protein sequence ID" value="OWZ02281.1"/>
    <property type="molecule type" value="Genomic_DNA"/>
</dbReference>
<proteinExistence type="inferred from homology"/>
<dbReference type="GO" id="GO:0005524">
    <property type="term" value="F:ATP binding"/>
    <property type="evidence" value="ECO:0007669"/>
    <property type="project" value="UniProtKB-KW"/>
</dbReference>
<keyword evidence="1" id="KW-0227">DNA damage</keyword>
<protein>
    <recommendedName>
        <fullName evidence="1">ATP-dependent DNA helicase</fullName>
        <ecNumber evidence="1">5.6.2.3</ecNumber>
    </recommendedName>
</protein>
<dbReference type="GO" id="GO:0006310">
    <property type="term" value="P:DNA recombination"/>
    <property type="evidence" value="ECO:0007669"/>
    <property type="project" value="UniProtKB-KW"/>
</dbReference>
<keyword evidence="1" id="KW-0378">Hydrolase</keyword>
<keyword evidence="1" id="KW-0233">DNA recombination</keyword>
<keyword evidence="1" id="KW-0547">Nucleotide-binding</keyword>
<dbReference type="Pfam" id="PF05970">
    <property type="entry name" value="PIF1"/>
    <property type="match status" value="1"/>
</dbReference>
<dbReference type="OrthoDB" id="145083at2759"/>
<evidence type="ECO:0000313" key="4">
    <source>
        <dbReference type="Proteomes" id="UP000198211"/>
    </source>
</evidence>
<sequence>MMNRGCFETLDRTFLDIMKNESEPYGGKVIVCIRLTKNMRVQTAPDPGSAADLAAFSEFLLPIGEGRYPVNEDIG</sequence>
<dbReference type="GO" id="GO:0000723">
    <property type="term" value="P:telomere maintenance"/>
    <property type="evidence" value="ECO:0007669"/>
    <property type="project" value="InterPro"/>
</dbReference>
<dbReference type="EC" id="5.6.2.3" evidence="1"/>
<comment type="cofactor">
    <cofactor evidence="1">
        <name>Mg(2+)</name>
        <dbReference type="ChEBI" id="CHEBI:18420"/>
    </cofactor>
</comment>
<name>A0A225V9T9_9STRA</name>
<evidence type="ECO:0000256" key="1">
    <source>
        <dbReference type="RuleBase" id="RU363044"/>
    </source>
</evidence>
<keyword evidence="1" id="KW-0067">ATP-binding</keyword>
<comment type="caution">
    <text evidence="3">The sequence shown here is derived from an EMBL/GenBank/DDBJ whole genome shotgun (WGS) entry which is preliminary data.</text>
</comment>
<dbReference type="GO" id="GO:0043139">
    <property type="term" value="F:5'-3' DNA helicase activity"/>
    <property type="evidence" value="ECO:0007669"/>
    <property type="project" value="UniProtKB-EC"/>
</dbReference>
<dbReference type="AlphaFoldDB" id="A0A225V9T9"/>
<reference evidence="4" key="1">
    <citation type="submission" date="2017-03" db="EMBL/GenBank/DDBJ databases">
        <title>Phytopthora megakarya and P. palmivora, two closely related causual agents of cacao black pod achieved similar genome size and gene model numbers by different mechanisms.</title>
        <authorList>
            <person name="Ali S."/>
            <person name="Shao J."/>
            <person name="Larry D.J."/>
            <person name="Kronmiller B."/>
            <person name="Shen D."/>
            <person name="Strem M.D."/>
            <person name="Melnick R.L."/>
            <person name="Guiltinan M.J."/>
            <person name="Tyler B.M."/>
            <person name="Meinhardt L.W."/>
            <person name="Bailey B.A."/>
        </authorList>
    </citation>
    <scope>NUCLEOTIDE SEQUENCE [LARGE SCALE GENOMIC DNA]</scope>
    <source>
        <strain evidence="4">zdho120</strain>
    </source>
</reference>
<comment type="similarity">
    <text evidence="1">Belongs to the helicase family.</text>
</comment>
<evidence type="ECO:0000313" key="3">
    <source>
        <dbReference type="EMBL" id="OWZ02281.1"/>
    </source>
</evidence>